<reference evidence="2" key="1">
    <citation type="submission" date="2016-06" db="EMBL/GenBank/DDBJ databases">
        <title>Parallel loss of symbiosis genes in relatives of nitrogen-fixing non-legume Parasponia.</title>
        <authorList>
            <person name="Van Velzen R."/>
            <person name="Holmer R."/>
            <person name="Bu F."/>
            <person name="Rutten L."/>
            <person name="Van Zeijl A."/>
            <person name="Liu W."/>
            <person name="Santuari L."/>
            <person name="Cao Q."/>
            <person name="Sharma T."/>
            <person name="Shen D."/>
            <person name="Roswanjaya Y."/>
            <person name="Wardhani T."/>
            <person name="Kalhor M.S."/>
            <person name="Jansen J."/>
            <person name="Van den Hoogen J."/>
            <person name="Gungor B."/>
            <person name="Hartog M."/>
            <person name="Hontelez J."/>
            <person name="Verver J."/>
            <person name="Yang W.-C."/>
            <person name="Schijlen E."/>
            <person name="Repin R."/>
            <person name="Schilthuizen M."/>
            <person name="Schranz E."/>
            <person name="Heidstra R."/>
            <person name="Miyata K."/>
            <person name="Fedorova E."/>
            <person name="Kohlen W."/>
            <person name="Bisseling T."/>
            <person name="Smit S."/>
            <person name="Geurts R."/>
        </authorList>
    </citation>
    <scope>NUCLEOTIDE SEQUENCE [LARGE SCALE GENOMIC DNA]</scope>
    <source>
        <strain evidence="2">cv. WU1-14</strain>
    </source>
</reference>
<organism evidence="1 2">
    <name type="scientific">Parasponia andersonii</name>
    <name type="common">Sponia andersonii</name>
    <dbReference type="NCBI Taxonomy" id="3476"/>
    <lineage>
        <taxon>Eukaryota</taxon>
        <taxon>Viridiplantae</taxon>
        <taxon>Streptophyta</taxon>
        <taxon>Embryophyta</taxon>
        <taxon>Tracheophyta</taxon>
        <taxon>Spermatophyta</taxon>
        <taxon>Magnoliopsida</taxon>
        <taxon>eudicotyledons</taxon>
        <taxon>Gunneridae</taxon>
        <taxon>Pentapetalae</taxon>
        <taxon>rosids</taxon>
        <taxon>fabids</taxon>
        <taxon>Rosales</taxon>
        <taxon>Cannabaceae</taxon>
        <taxon>Parasponia</taxon>
    </lineage>
</organism>
<protein>
    <submittedName>
        <fullName evidence="1">Uncharacterized protein</fullName>
    </submittedName>
</protein>
<proteinExistence type="predicted"/>
<sequence length="31" mass="3530">MAVLSNEIIERFSPKTLIFKVGYINISVCFP</sequence>
<keyword evidence="2" id="KW-1185">Reference proteome</keyword>
<evidence type="ECO:0000313" key="2">
    <source>
        <dbReference type="Proteomes" id="UP000237105"/>
    </source>
</evidence>
<dbReference type="Proteomes" id="UP000237105">
    <property type="component" value="Unassembled WGS sequence"/>
</dbReference>
<name>A0A2P5B6Q7_PARAD</name>
<gene>
    <name evidence="1" type="ORF">PanWU01x14_266450</name>
</gene>
<accession>A0A2P5B6Q7</accession>
<evidence type="ECO:0000313" key="1">
    <source>
        <dbReference type="EMBL" id="PON44487.1"/>
    </source>
</evidence>
<dbReference type="AlphaFoldDB" id="A0A2P5B6Q7"/>
<comment type="caution">
    <text evidence="1">The sequence shown here is derived from an EMBL/GenBank/DDBJ whole genome shotgun (WGS) entry which is preliminary data.</text>
</comment>
<dbReference type="EMBL" id="JXTB01000349">
    <property type="protein sequence ID" value="PON44487.1"/>
    <property type="molecule type" value="Genomic_DNA"/>
</dbReference>